<reference evidence="10" key="1">
    <citation type="submission" date="2020-03" db="EMBL/GenBank/DDBJ databases">
        <title>Transcriptomic Profiling of the Digestive Tract of the Rat Flea, Xenopsylla cheopis, Following Blood Feeding and Infection with Yersinia pestis.</title>
        <authorList>
            <person name="Bland D.M."/>
            <person name="Martens C.A."/>
            <person name="Virtaneva K."/>
            <person name="Kanakabandi K."/>
            <person name="Long D."/>
            <person name="Rosenke R."/>
            <person name="Saturday G.A."/>
            <person name="Hoyt F.H."/>
            <person name="Bruno D.P."/>
            <person name="Ribeiro J.M.C."/>
            <person name="Hinnebusch J."/>
        </authorList>
    </citation>
    <scope>NUCLEOTIDE SEQUENCE</scope>
</reference>
<accession>A0A6M2E1M2</accession>
<comment type="caution">
    <text evidence="9">Lacks conserved residue(s) required for the propagation of feature annotation.</text>
</comment>
<feature type="signal peptide" evidence="9">
    <location>
        <begin position="1"/>
        <end position="20"/>
    </location>
</feature>
<evidence type="ECO:0000256" key="1">
    <source>
        <dbReference type="ARBA" id="ARBA00004141"/>
    </source>
</evidence>
<dbReference type="InterPro" id="IPR004240">
    <property type="entry name" value="EMP70"/>
</dbReference>
<dbReference type="GO" id="GO:0005794">
    <property type="term" value="C:Golgi apparatus"/>
    <property type="evidence" value="ECO:0007669"/>
    <property type="project" value="UniProtKB-SubCell"/>
</dbReference>
<protein>
    <recommendedName>
        <fullName evidence="9">Transmembrane 9 superfamily member</fullName>
    </recommendedName>
</protein>
<dbReference type="Pfam" id="PF02990">
    <property type="entry name" value="EMP70"/>
    <property type="match status" value="1"/>
</dbReference>
<keyword evidence="5 9" id="KW-0732">Signal</keyword>
<feature type="chain" id="PRO_5027135825" description="Transmembrane 9 superfamily member" evidence="9">
    <location>
        <begin position="21"/>
        <end position="286"/>
    </location>
</feature>
<evidence type="ECO:0000256" key="8">
    <source>
        <dbReference type="ARBA" id="ARBA00023136"/>
    </source>
</evidence>
<feature type="transmembrane region" description="Helical" evidence="9">
    <location>
        <begin position="216"/>
        <end position="235"/>
    </location>
</feature>
<feature type="transmembrane region" description="Helical" evidence="9">
    <location>
        <begin position="176"/>
        <end position="204"/>
    </location>
</feature>
<dbReference type="GO" id="GO:0016020">
    <property type="term" value="C:membrane"/>
    <property type="evidence" value="ECO:0007669"/>
    <property type="project" value="UniProtKB-SubCell"/>
</dbReference>
<evidence type="ECO:0000256" key="5">
    <source>
        <dbReference type="ARBA" id="ARBA00022729"/>
    </source>
</evidence>
<proteinExistence type="inferred from homology"/>
<keyword evidence="4 9" id="KW-0812">Transmembrane</keyword>
<feature type="transmembrane region" description="Helical" evidence="9">
    <location>
        <begin position="137"/>
        <end position="170"/>
    </location>
</feature>
<dbReference type="GO" id="GO:0072657">
    <property type="term" value="P:protein localization to membrane"/>
    <property type="evidence" value="ECO:0007669"/>
    <property type="project" value="TreeGrafter"/>
</dbReference>
<comment type="similarity">
    <text evidence="3 9">Belongs to the nonaspanin (TM9SF) (TC 9.A.2) family.</text>
</comment>
<evidence type="ECO:0000256" key="3">
    <source>
        <dbReference type="ARBA" id="ARBA00005227"/>
    </source>
</evidence>
<evidence type="ECO:0000256" key="2">
    <source>
        <dbReference type="ARBA" id="ARBA00004555"/>
    </source>
</evidence>
<sequence length="286" mass="32949">MALIIIFFAMLGMLSPASRGALMTAGIICYVFMGLIAGYVAARLYKTIKGREWKKSAFLTATFYPGIVFGSCFFLNFFIWGKHSSGAVPFGTMVSLLCLWFCISLPLVYLGYYFGFRKQPYHHPVRTNQIPRQVPRQVWYMNIILSTLMAGILPFGAVFIELFFIFTAIWENQFYYLFGFLFLVFCILVISCSQISIVMVYFQLCGEEYRWWWRSFIVSGGSAVYVLAYSIFYFLTKLEITEFIPTLLYLSYTGLMVLTFWLLTGTIGFFAAYAFIRKIYGAVKID</sequence>
<keyword evidence="8 9" id="KW-0472">Membrane</keyword>
<feature type="transmembrane region" description="Helical" evidence="9">
    <location>
        <begin position="27"/>
        <end position="45"/>
    </location>
</feature>
<feature type="transmembrane region" description="Helical" evidence="9">
    <location>
        <begin position="93"/>
        <end position="116"/>
    </location>
</feature>
<keyword evidence="7" id="KW-0333">Golgi apparatus</keyword>
<evidence type="ECO:0000256" key="7">
    <source>
        <dbReference type="ARBA" id="ARBA00023034"/>
    </source>
</evidence>
<name>A0A6M2E1M2_XENCH</name>
<dbReference type="PANTHER" id="PTHR10766:SF55">
    <property type="entry name" value="TRANSMEMBRANE 9 SUPERFAMILY MEMBER 4"/>
    <property type="match status" value="1"/>
</dbReference>
<evidence type="ECO:0000256" key="6">
    <source>
        <dbReference type="ARBA" id="ARBA00022989"/>
    </source>
</evidence>
<feature type="transmembrane region" description="Helical" evidence="9">
    <location>
        <begin position="57"/>
        <end position="81"/>
    </location>
</feature>
<dbReference type="AlphaFoldDB" id="A0A6M2E1M2"/>
<feature type="transmembrane region" description="Helical" evidence="9">
    <location>
        <begin position="255"/>
        <end position="276"/>
    </location>
</feature>
<evidence type="ECO:0000313" key="10">
    <source>
        <dbReference type="EMBL" id="NOV51221.1"/>
    </source>
</evidence>
<dbReference type="EMBL" id="GIIL01007495">
    <property type="protein sequence ID" value="NOV51221.1"/>
    <property type="molecule type" value="Transcribed_RNA"/>
</dbReference>
<organism evidence="10">
    <name type="scientific">Xenopsylla cheopis</name>
    <name type="common">Oriental rat flea</name>
    <name type="synonym">Pulex cheopis</name>
    <dbReference type="NCBI Taxonomy" id="163159"/>
    <lineage>
        <taxon>Eukaryota</taxon>
        <taxon>Metazoa</taxon>
        <taxon>Ecdysozoa</taxon>
        <taxon>Arthropoda</taxon>
        <taxon>Hexapoda</taxon>
        <taxon>Insecta</taxon>
        <taxon>Pterygota</taxon>
        <taxon>Neoptera</taxon>
        <taxon>Endopterygota</taxon>
        <taxon>Siphonaptera</taxon>
        <taxon>Pulicidae</taxon>
        <taxon>Xenopsyllinae</taxon>
        <taxon>Xenopsylla</taxon>
    </lineage>
</organism>
<keyword evidence="6 9" id="KW-1133">Transmembrane helix</keyword>
<comment type="subcellular location">
    <subcellularLocation>
        <location evidence="2">Golgi apparatus</location>
    </subcellularLocation>
    <subcellularLocation>
        <location evidence="1">Membrane</location>
        <topology evidence="1">Multi-pass membrane protein</topology>
    </subcellularLocation>
</comment>
<dbReference type="PANTHER" id="PTHR10766">
    <property type="entry name" value="TRANSMEMBRANE 9 SUPERFAMILY PROTEIN"/>
    <property type="match status" value="1"/>
</dbReference>
<evidence type="ECO:0000256" key="9">
    <source>
        <dbReference type="RuleBase" id="RU363079"/>
    </source>
</evidence>
<evidence type="ECO:0000256" key="4">
    <source>
        <dbReference type="ARBA" id="ARBA00022692"/>
    </source>
</evidence>